<name>X1P578_9ZZZZ</name>
<protein>
    <submittedName>
        <fullName evidence="1">Uncharacterized protein</fullName>
    </submittedName>
</protein>
<proteinExistence type="predicted"/>
<evidence type="ECO:0000313" key="1">
    <source>
        <dbReference type="EMBL" id="GAI26074.1"/>
    </source>
</evidence>
<comment type="caution">
    <text evidence="1">The sequence shown here is derived from an EMBL/GenBank/DDBJ whole genome shotgun (WGS) entry which is preliminary data.</text>
</comment>
<sequence length="38" mass="4417">MIPFNSLKEKNLDFNRINVFGIGAPVYAMSFTPNIRDW</sequence>
<feature type="non-terminal residue" evidence="1">
    <location>
        <position position="38"/>
    </location>
</feature>
<dbReference type="EMBL" id="BARV01019001">
    <property type="protein sequence ID" value="GAI26074.1"/>
    <property type="molecule type" value="Genomic_DNA"/>
</dbReference>
<accession>X1P578</accession>
<gene>
    <name evidence="1" type="ORF">S06H3_32022</name>
</gene>
<dbReference type="AlphaFoldDB" id="X1P578"/>
<reference evidence="1" key="1">
    <citation type="journal article" date="2014" name="Front. Microbiol.">
        <title>High frequency of phylogenetically diverse reductive dehalogenase-homologous genes in deep subseafloor sedimentary metagenomes.</title>
        <authorList>
            <person name="Kawai M."/>
            <person name="Futagami T."/>
            <person name="Toyoda A."/>
            <person name="Takaki Y."/>
            <person name="Nishi S."/>
            <person name="Hori S."/>
            <person name="Arai W."/>
            <person name="Tsubouchi T."/>
            <person name="Morono Y."/>
            <person name="Uchiyama I."/>
            <person name="Ito T."/>
            <person name="Fujiyama A."/>
            <person name="Inagaki F."/>
            <person name="Takami H."/>
        </authorList>
    </citation>
    <scope>NUCLEOTIDE SEQUENCE</scope>
    <source>
        <strain evidence="1">Expedition CK06-06</strain>
    </source>
</reference>
<organism evidence="1">
    <name type="scientific">marine sediment metagenome</name>
    <dbReference type="NCBI Taxonomy" id="412755"/>
    <lineage>
        <taxon>unclassified sequences</taxon>
        <taxon>metagenomes</taxon>
        <taxon>ecological metagenomes</taxon>
    </lineage>
</organism>